<keyword evidence="2" id="KW-0813">Transport</keyword>
<keyword evidence="4" id="KW-1133">Transmembrane helix</keyword>
<dbReference type="EMBL" id="OC862666">
    <property type="protein sequence ID" value="CAD7630422.1"/>
    <property type="molecule type" value="Genomic_DNA"/>
</dbReference>
<accession>A0A7R9Q321</accession>
<gene>
    <name evidence="6" type="ORF">OSB1V03_LOCUS10835</name>
</gene>
<dbReference type="InterPro" id="IPR050352">
    <property type="entry name" value="ABCG_transporters"/>
</dbReference>
<evidence type="ECO:0000256" key="3">
    <source>
        <dbReference type="ARBA" id="ARBA00022692"/>
    </source>
</evidence>
<keyword evidence="7" id="KW-1185">Reference proteome</keyword>
<evidence type="ECO:0008006" key="8">
    <source>
        <dbReference type="Google" id="ProtNLM"/>
    </source>
</evidence>
<organism evidence="6">
    <name type="scientific">Medioppia subpectinata</name>
    <dbReference type="NCBI Taxonomy" id="1979941"/>
    <lineage>
        <taxon>Eukaryota</taxon>
        <taxon>Metazoa</taxon>
        <taxon>Ecdysozoa</taxon>
        <taxon>Arthropoda</taxon>
        <taxon>Chelicerata</taxon>
        <taxon>Arachnida</taxon>
        <taxon>Acari</taxon>
        <taxon>Acariformes</taxon>
        <taxon>Sarcoptiformes</taxon>
        <taxon>Oribatida</taxon>
        <taxon>Brachypylina</taxon>
        <taxon>Oppioidea</taxon>
        <taxon>Oppiidae</taxon>
        <taxon>Medioppia</taxon>
    </lineage>
</organism>
<evidence type="ECO:0000256" key="5">
    <source>
        <dbReference type="ARBA" id="ARBA00023136"/>
    </source>
</evidence>
<dbReference type="EMBL" id="CAJPIZ010008091">
    <property type="protein sequence ID" value="CAG2110852.1"/>
    <property type="molecule type" value="Genomic_DNA"/>
</dbReference>
<dbReference type="InterPro" id="IPR027417">
    <property type="entry name" value="P-loop_NTPase"/>
</dbReference>
<dbReference type="AlphaFoldDB" id="A0A7R9Q321"/>
<reference evidence="6" key="1">
    <citation type="submission" date="2020-11" db="EMBL/GenBank/DDBJ databases">
        <authorList>
            <person name="Tran Van P."/>
        </authorList>
    </citation>
    <scope>NUCLEOTIDE SEQUENCE</scope>
</reference>
<keyword evidence="5" id="KW-0472">Membrane</keyword>
<evidence type="ECO:0000256" key="2">
    <source>
        <dbReference type="ARBA" id="ARBA00022448"/>
    </source>
</evidence>
<dbReference type="GO" id="GO:0042626">
    <property type="term" value="F:ATPase-coupled transmembrane transporter activity"/>
    <property type="evidence" value="ECO:0007669"/>
    <property type="project" value="TreeGrafter"/>
</dbReference>
<proteinExistence type="predicted"/>
<keyword evidence="3" id="KW-0812">Transmembrane</keyword>
<comment type="subcellular location">
    <subcellularLocation>
        <location evidence="1">Membrane</location>
        <topology evidence="1">Multi-pass membrane protein</topology>
    </subcellularLocation>
</comment>
<dbReference type="Gene3D" id="3.40.50.300">
    <property type="entry name" value="P-loop containing nucleotide triphosphate hydrolases"/>
    <property type="match status" value="2"/>
</dbReference>
<protein>
    <recommendedName>
        <fullName evidence="8">ABC transporter domain-containing protein</fullName>
    </recommendedName>
</protein>
<dbReference type="OrthoDB" id="10042850at2759"/>
<evidence type="ECO:0000313" key="6">
    <source>
        <dbReference type="EMBL" id="CAD7630422.1"/>
    </source>
</evidence>
<dbReference type="Proteomes" id="UP000759131">
    <property type="component" value="Unassembled WGS sequence"/>
</dbReference>
<dbReference type="PANTHER" id="PTHR48041">
    <property type="entry name" value="ABC TRANSPORTER G FAMILY MEMBER 28"/>
    <property type="match status" value="1"/>
</dbReference>
<evidence type="ECO:0000313" key="7">
    <source>
        <dbReference type="Proteomes" id="UP000759131"/>
    </source>
</evidence>
<evidence type="ECO:0000256" key="4">
    <source>
        <dbReference type="ARBA" id="ARBA00022989"/>
    </source>
</evidence>
<name>A0A7R9Q321_9ACAR</name>
<dbReference type="SUPFAM" id="SSF52540">
    <property type="entry name" value="P-loop containing nucleoside triphosphate hydrolases"/>
    <property type="match status" value="1"/>
</dbReference>
<dbReference type="PANTHER" id="PTHR48041:SF139">
    <property type="entry name" value="PROTEIN SCARLET"/>
    <property type="match status" value="1"/>
</dbReference>
<evidence type="ECO:0000256" key="1">
    <source>
        <dbReference type="ARBA" id="ARBA00004141"/>
    </source>
</evidence>
<dbReference type="GO" id="GO:0016020">
    <property type="term" value="C:membrane"/>
    <property type="evidence" value="ECO:0007669"/>
    <property type="project" value="UniProtKB-SubCell"/>
</dbReference>
<feature type="non-terminal residue" evidence="6">
    <location>
        <position position="175"/>
    </location>
</feature>
<sequence>MISKAAHKPRPLLYSYLARNPKIPLRLRLKTLALIERLCGPAIGFYCYDLSTIFTRHETTILNGVNGSAVLGQLTAVMGPSGAGLTSLLWCLNGLNDCGLTPESDIQMSRADKMRSTFIAHNETRFSDTRTERCSAGELKRLAIGLELTARPDCKPNLILCDEPTAGMDSNIAEM</sequence>